<dbReference type="STRING" id="897.B2D07_18565"/>
<name>S7UJK8_DESML</name>
<protein>
    <submittedName>
        <fullName evidence="1">Uncharacterized protein</fullName>
    </submittedName>
</protein>
<dbReference type="EMBL" id="ATHJ01000138">
    <property type="protein sequence ID" value="EPR32503.1"/>
    <property type="molecule type" value="Genomic_DNA"/>
</dbReference>
<dbReference type="AlphaFoldDB" id="S7UJK8"/>
<evidence type="ECO:0000313" key="1">
    <source>
        <dbReference type="EMBL" id="EPR32503.1"/>
    </source>
</evidence>
<sequence length="131" mass="15064">MEGANVDWGLIGYAEDTPLEYHPGIVAWSYLENVKKFRRLDFGGGRVMLYDVANQEAYTKMPDDGSRDDELIMATAELLDIVYRDVSGETFVNIDCMKHIATFVDMPERLLLAMHRLWVDVLEMVINDEEE</sequence>
<dbReference type="RefSeq" id="WP_020878648.1">
    <property type="nucleotide sequence ID" value="NZ_ATHJ01000138.1"/>
</dbReference>
<comment type="caution">
    <text evidence="1">The sequence shown here is derived from an EMBL/GenBank/DDBJ whole genome shotgun (WGS) entry which is preliminary data.</text>
</comment>
<accession>S7UJK8</accession>
<keyword evidence="2" id="KW-1185">Reference proteome</keyword>
<dbReference type="Proteomes" id="UP000014977">
    <property type="component" value="Unassembled WGS sequence"/>
</dbReference>
<gene>
    <name evidence="1" type="ORF">dsmv_0876</name>
</gene>
<organism evidence="1 2">
    <name type="scientific">Desulfococcus multivorans DSM 2059</name>
    <dbReference type="NCBI Taxonomy" id="1121405"/>
    <lineage>
        <taxon>Bacteria</taxon>
        <taxon>Pseudomonadati</taxon>
        <taxon>Thermodesulfobacteriota</taxon>
        <taxon>Desulfobacteria</taxon>
        <taxon>Desulfobacterales</taxon>
        <taxon>Desulfococcaceae</taxon>
        <taxon>Desulfococcus</taxon>
    </lineage>
</organism>
<evidence type="ECO:0000313" key="2">
    <source>
        <dbReference type="Proteomes" id="UP000014977"/>
    </source>
</evidence>
<reference evidence="1 2" key="1">
    <citation type="journal article" date="2013" name="Genome Announc.">
        <title>Draft genome sequences for three mercury-methylating, sulfate-reducing bacteria.</title>
        <authorList>
            <person name="Brown S.D."/>
            <person name="Hurt R.A.Jr."/>
            <person name="Gilmour C.C."/>
            <person name="Elias D.A."/>
        </authorList>
    </citation>
    <scope>NUCLEOTIDE SEQUENCE [LARGE SCALE GENOMIC DNA]</scope>
    <source>
        <strain evidence="1 2">DSM 2059</strain>
    </source>
</reference>
<proteinExistence type="predicted"/>